<evidence type="ECO:0000259" key="1">
    <source>
        <dbReference type="PROSITE" id="PS50011"/>
    </source>
</evidence>
<comment type="caution">
    <text evidence="2">The sequence shown here is derived from an EMBL/GenBank/DDBJ whole genome shotgun (WGS) entry which is preliminary data.</text>
</comment>
<dbReference type="GO" id="GO:0004672">
    <property type="term" value="F:protein kinase activity"/>
    <property type="evidence" value="ECO:0007669"/>
    <property type="project" value="InterPro"/>
</dbReference>
<gene>
    <name evidence="2" type="ORF">B4U80_02674</name>
</gene>
<keyword evidence="3" id="KW-1185">Reference proteome</keyword>
<dbReference type="SUPFAM" id="SSF56112">
    <property type="entry name" value="Protein kinase-like (PK-like)"/>
    <property type="match status" value="1"/>
</dbReference>
<dbReference type="InterPro" id="IPR000719">
    <property type="entry name" value="Prot_kinase_dom"/>
</dbReference>
<dbReference type="STRING" id="299467.A0A443SN43"/>
<evidence type="ECO:0000313" key="2">
    <source>
        <dbReference type="EMBL" id="RWS28944.1"/>
    </source>
</evidence>
<dbReference type="Pfam" id="PF00069">
    <property type="entry name" value="Pkinase"/>
    <property type="match status" value="1"/>
</dbReference>
<dbReference type="PANTHER" id="PTHR11909">
    <property type="entry name" value="CASEIN KINASE-RELATED"/>
    <property type="match status" value="1"/>
</dbReference>
<dbReference type="EMBL" id="NCKV01001142">
    <property type="protein sequence ID" value="RWS28944.1"/>
    <property type="molecule type" value="Genomic_DNA"/>
</dbReference>
<dbReference type="OrthoDB" id="5979581at2759"/>
<dbReference type="Gene3D" id="1.10.510.10">
    <property type="entry name" value="Transferase(Phosphotransferase) domain 1"/>
    <property type="match status" value="1"/>
</dbReference>
<evidence type="ECO:0000313" key="3">
    <source>
        <dbReference type="Proteomes" id="UP000288716"/>
    </source>
</evidence>
<dbReference type="InterPro" id="IPR050235">
    <property type="entry name" value="CK1_Ser-Thr_kinase"/>
</dbReference>
<dbReference type="AlphaFoldDB" id="A0A443SN43"/>
<reference evidence="2 3" key="1">
    <citation type="journal article" date="2018" name="Gigascience">
        <title>Genomes of trombidid mites reveal novel predicted allergens and laterally-transferred genes associated with secondary metabolism.</title>
        <authorList>
            <person name="Dong X."/>
            <person name="Chaisiri K."/>
            <person name="Xia D."/>
            <person name="Armstrong S.D."/>
            <person name="Fang Y."/>
            <person name="Donnelly M.J."/>
            <person name="Kadowaki T."/>
            <person name="McGarry J.W."/>
            <person name="Darby A.C."/>
            <person name="Makepeace B.L."/>
        </authorList>
    </citation>
    <scope>NUCLEOTIDE SEQUENCE [LARGE SCALE GENOMIC DNA]</scope>
    <source>
        <strain evidence="2">UoL-UT</strain>
    </source>
</reference>
<name>A0A443SN43_9ACAR</name>
<dbReference type="PROSITE" id="PS50011">
    <property type="entry name" value="PROTEIN_KINASE_DOM"/>
    <property type="match status" value="1"/>
</dbReference>
<dbReference type="GO" id="GO:0005524">
    <property type="term" value="F:ATP binding"/>
    <property type="evidence" value="ECO:0007669"/>
    <property type="project" value="InterPro"/>
</dbReference>
<proteinExistence type="predicted"/>
<protein>
    <submittedName>
        <fullName evidence="2">Casein kinase I-like isoform gamma-3 isoform X9</fullName>
    </submittedName>
</protein>
<accession>A0A443SN43</accession>
<dbReference type="InterPro" id="IPR011009">
    <property type="entry name" value="Kinase-like_dom_sf"/>
</dbReference>
<feature type="domain" description="Protein kinase" evidence="1">
    <location>
        <begin position="1"/>
        <end position="301"/>
    </location>
</feature>
<keyword evidence="2" id="KW-0418">Kinase</keyword>
<dbReference type="Proteomes" id="UP000288716">
    <property type="component" value="Unassembled WGS sequence"/>
</dbReference>
<dbReference type="VEuPathDB" id="VectorBase:LDEU003094"/>
<organism evidence="2 3">
    <name type="scientific">Leptotrombidium deliense</name>
    <dbReference type="NCBI Taxonomy" id="299467"/>
    <lineage>
        <taxon>Eukaryota</taxon>
        <taxon>Metazoa</taxon>
        <taxon>Ecdysozoa</taxon>
        <taxon>Arthropoda</taxon>
        <taxon>Chelicerata</taxon>
        <taxon>Arachnida</taxon>
        <taxon>Acari</taxon>
        <taxon>Acariformes</taxon>
        <taxon>Trombidiformes</taxon>
        <taxon>Prostigmata</taxon>
        <taxon>Anystina</taxon>
        <taxon>Parasitengona</taxon>
        <taxon>Trombiculoidea</taxon>
        <taxon>Trombiculidae</taxon>
        <taxon>Leptotrombidium</taxon>
    </lineage>
</organism>
<keyword evidence="2" id="KW-0808">Transferase</keyword>
<sequence length="301" mass="35281">MQLNPEKRTFVVTETASQFIHKLEAEDNIEIKYGFQEENNERVVMKCEIATSTAPRLPYEYRILKMLQSVNVPRLYYYGPFNETNALITQQLGPTLEELLNACGKKFTLKTVIQIAEQAIDRMEFLHSNNLVHRRISPQCFQFGLPGNSDATFMYLTDLGLAKEFKDKATNDHIPFKEQDMLLGIPRYMSIAAHHYKEQARRDDLESFGYLLVYMLKGRLPWQGLQMASLREQCNRILEIKKTINSEKLCENLPVLFKNYFEYVNLLDFVAVPKYKELKKAFTDTFQAHNFKRDDIYDWNA</sequence>
<dbReference type="SMART" id="SM00220">
    <property type="entry name" value="S_TKc"/>
    <property type="match status" value="1"/>
</dbReference>